<feature type="region of interest" description="Disordered" evidence="1">
    <location>
        <begin position="121"/>
        <end position="142"/>
    </location>
</feature>
<dbReference type="EMBL" id="JBHSZQ010000050">
    <property type="protein sequence ID" value="MFC7127358.1"/>
    <property type="molecule type" value="Genomic_DNA"/>
</dbReference>
<dbReference type="RefSeq" id="WP_267638001.1">
    <property type="nucleotide sequence ID" value="NZ_JAODIY010000011.1"/>
</dbReference>
<organism evidence="2 3">
    <name type="scientific">Halovenus rubra</name>
    <dbReference type="NCBI Taxonomy" id="869890"/>
    <lineage>
        <taxon>Archaea</taxon>
        <taxon>Methanobacteriati</taxon>
        <taxon>Methanobacteriota</taxon>
        <taxon>Stenosarchaea group</taxon>
        <taxon>Halobacteria</taxon>
        <taxon>Halobacteriales</taxon>
        <taxon>Haloarculaceae</taxon>
        <taxon>Halovenus</taxon>
    </lineage>
</organism>
<protein>
    <recommendedName>
        <fullName evidence="4">FHA domain-containing protein</fullName>
    </recommendedName>
</protein>
<evidence type="ECO:0000256" key="1">
    <source>
        <dbReference type="SAM" id="MobiDB-lite"/>
    </source>
</evidence>
<dbReference type="InterPro" id="IPR055536">
    <property type="entry name" value="DUF7112"/>
</dbReference>
<dbReference type="Pfam" id="PF23424">
    <property type="entry name" value="DUF7112"/>
    <property type="match status" value="1"/>
</dbReference>
<comment type="caution">
    <text evidence="2">The sequence shown here is derived from an EMBL/GenBank/DDBJ whole genome shotgun (WGS) entry which is preliminary data.</text>
</comment>
<reference evidence="2 3" key="1">
    <citation type="journal article" date="2014" name="Int. J. Syst. Evol. Microbiol.">
        <title>Complete genome sequence of Corynebacterium casei LMG S-19264T (=DSM 44701T), isolated from a smear-ripened cheese.</title>
        <authorList>
            <consortium name="US DOE Joint Genome Institute (JGI-PGF)"/>
            <person name="Walter F."/>
            <person name="Albersmeier A."/>
            <person name="Kalinowski J."/>
            <person name="Ruckert C."/>
        </authorList>
    </citation>
    <scope>NUCLEOTIDE SEQUENCE [LARGE SCALE GENOMIC DNA]</scope>
    <source>
        <strain evidence="2 3">CGMCC 4.7215</strain>
    </source>
</reference>
<evidence type="ECO:0000313" key="2">
    <source>
        <dbReference type="EMBL" id="MFC7127358.1"/>
    </source>
</evidence>
<dbReference type="AlphaFoldDB" id="A0ABD5X7Z0"/>
<evidence type="ECO:0008006" key="4">
    <source>
        <dbReference type="Google" id="ProtNLM"/>
    </source>
</evidence>
<evidence type="ECO:0000313" key="3">
    <source>
        <dbReference type="Proteomes" id="UP001596414"/>
    </source>
</evidence>
<sequence length="142" mass="15844">MSDRIPSDHTTVESRRIHLATIGRTGRFQLQLPPDLDCELEDVIYLSLEGDGVHAQVHSGLDSKWTINGAFRTRKAARTQDGENAFHAWLDKHTLADGDALMFDVLRTGYAFGLRRPGERVVYSPPDPPDSTLTDIARDLDS</sequence>
<accession>A0ABD5X7Z0</accession>
<proteinExistence type="predicted"/>
<name>A0ABD5X7Z0_9EURY</name>
<gene>
    <name evidence="2" type="ORF">ACFQJ7_15260</name>
</gene>
<dbReference type="Proteomes" id="UP001596414">
    <property type="component" value="Unassembled WGS sequence"/>
</dbReference>